<evidence type="ECO:0000256" key="5">
    <source>
        <dbReference type="ARBA" id="ARBA00023163"/>
    </source>
</evidence>
<accession>Q2S1V5</accession>
<dbReference type="InterPro" id="IPR013249">
    <property type="entry name" value="RNA_pol_sigma70_r4_t2"/>
</dbReference>
<evidence type="ECO:0000256" key="3">
    <source>
        <dbReference type="ARBA" id="ARBA00023082"/>
    </source>
</evidence>
<protein>
    <submittedName>
        <fullName evidence="9">ECF-subfamily sigma factor</fullName>
    </submittedName>
</protein>
<evidence type="ECO:0000256" key="1">
    <source>
        <dbReference type="ARBA" id="ARBA00010641"/>
    </source>
</evidence>
<dbReference type="eggNOG" id="COG1595">
    <property type="taxonomic scope" value="Bacteria"/>
</dbReference>
<dbReference type="InterPro" id="IPR013325">
    <property type="entry name" value="RNA_pol_sigma_r2"/>
</dbReference>
<feature type="region of interest" description="Disordered" evidence="6">
    <location>
        <begin position="85"/>
        <end position="112"/>
    </location>
</feature>
<dbReference type="HOGENOM" id="CLU_047691_3_1_10"/>
<dbReference type="InterPro" id="IPR013324">
    <property type="entry name" value="RNA_pol_sigma_r3/r4-like"/>
</dbReference>
<dbReference type="Gene3D" id="1.10.10.10">
    <property type="entry name" value="Winged helix-like DNA-binding domain superfamily/Winged helix DNA-binding domain"/>
    <property type="match status" value="1"/>
</dbReference>
<dbReference type="OrthoDB" id="795989at2"/>
<evidence type="ECO:0000313" key="10">
    <source>
        <dbReference type="Proteomes" id="UP000008674"/>
    </source>
</evidence>
<evidence type="ECO:0000259" key="8">
    <source>
        <dbReference type="Pfam" id="PF08281"/>
    </source>
</evidence>
<dbReference type="NCBIfam" id="TIGR02937">
    <property type="entry name" value="sigma70-ECF"/>
    <property type="match status" value="1"/>
</dbReference>
<dbReference type="InterPro" id="IPR014284">
    <property type="entry name" value="RNA_pol_sigma-70_dom"/>
</dbReference>
<keyword evidence="10" id="KW-1185">Reference proteome</keyword>
<keyword evidence="2" id="KW-0805">Transcription regulation</keyword>
<dbReference type="EnsemblBacteria" id="ABC45414">
    <property type="protein sequence ID" value="ABC45414"/>
    <property type="gene ID" value="SRU_1707"/>
</dbReference>
<dbReference type="InterPro" id="IPR036388">
    <property type="entry name" value="WH-like_DNA-bd_sf"/>
</dbReference>
<keyword evidence="5" id="KW-0804">Transcription</keyword>
<reference evidence="9 10" key="1">
    <citation type="journal article" date="2005" name="Proc. Natl. Acad. Sci. U.S.A.">
        <title>The genome of Salinibacter ruber: convergence and gene exchange among hyperhalophilic bacteria and archaea.</title>
        <authorList>
            <person name="Mongodin E.F."/>
            <person name="Nelson K.E."/>
            <person name="Daugherty S."/>
            <person name="Deboy R.T."/>
            <person name="Wister J."/>
            <person name="Khouri H."/>
            <person name="Weidman J."/>
            <person name="Walsh D.A."/>
            <person name="Papke R.T."/>
            <person name="Sanchez Perez G."/>
            <person name="Sharma A.K."/>
            <person name="Nesbo C.L."/>
            <person name="MacLeod D."/>
            <person name="Bapteste E."/>
            <person name="Doolittle W.F."/>
            <person name="Charlebois R.L."/>
            <person name="Legault B."/>
            <person name="Rodriguez-Valera F."/>
        </authorList>
    </citation>
    <scope>NUCLEOTIDE SEQUENCE [LARGE SCALE GENOMIC DNA]</scope>
    <source>
        <strain evidence="10">DSM 13855 / CECT 5946 / M31</strain>
    </source>
</reference>
<evidence type="ECO:0000256" key="2">
    <source>
        <dbReference type="ARBA" id="ARBA00023015"/>
    </source>
</evidence>
<dbReference type="EMBL" id="CP000159">
    <property type="protein sequence ID" value="ABC45414.1"/>
    <property type="molecule type" value="Genomic_DNA"/>
</dbReference>
<dbReference type="CDD" id="cd06171">
    <property type="entry name" value="Sigma70_r4"/>
    <property type="match status" value="1"/>
</dbReference>
<keyword evidence="3" id="KW-0731">Sigma factor</keyword>
<dbReference type="AlphaFoldDB" id="Q2S1V5"/>
<dbReference type="Proteomes" id="UP000008674">
    <property type="component" value="Chromosome"/>
</dbReference>
<dbReference type="InterPro" id="IPR039425">
    <property type="entry name" value="RNA_pol_sigma-70-like"/>
</dbReference>
<evidence type="ECO:0000259" key="7">
    <source>
        <dbReference type="Pfam" id="PF04542"/>
    </source>
</evidence>
<dbReference type="GO" id="GO:0016987">
    <property type="term" value="F:sigma factor activity"/>
    <property type="evidence" value="ECO:0007669"/>
    <property type="project" value="UniProtKB-KW"/>
</dbReference>
<dbReference type="Pfam" id="PF04542">
    <property type="entry name" value="Sigma70_r2"/>
    <property type="match status" value="1"/>
</dbReference>
<dbReference type="KEGG" id="sru:SRU_1707"/>
<dbReference type="InterPro" id="IPR007627">
    <property type="entry name" value="RNA_pol_sigma70_r2"/>
</dbReference>
<dbReference type="SUPFAM" id="SSF88946">
    <property type="entry name" value="Sigma2 domain of RNA polymerase sigma factors"/>
    <property type="match status" value="1"/>
</dbReference>
<organism evidence="9 10">
    <name type="scientific">Salinibacter ruber (strain DSM 13855 / M31)</name>
    <dbReference type="NCBI Taxonomy" id="309807"/>
    <lineage>
        <taxon>Bacteria</taxon>
        <taxon>Pseudomonadati</taxon>
        <taxon>Rhodothermota</taxon>
        <taxon>Rhodothermia</taxon>
        <taxon>Rhodothermales</taxon>
        <taxon>Salinibacteraceae</taxon>
        <taxon>Salinibacter</taxon>
    </lineage>
</organism>
<dbReference type="GO" id="GO:0003677">
    <property type="term" value="F:DNA binding"/>
    <property type="evidence" value="ECO:0007669"/>
    <property type="project" value="UniProtKB-KW"/>
</dbReference>
<evidence type="ECO:0000256" key="4">
    <source>
        <dbReference type="ARBA" id="ARBA00023125"/>
    </source>
</evidence>
<feature type="domain" description="RNA polymerase sigma factor 70 region 4 type 2" evidence="8">
    <location>
        <begin position="121"/>
        <end position="171"/>
    </location>
</feature>
<dbReference type="PANTHER" id="PTHR43133:SF8">
    <property type="entry name" value="RNA POLYMERASE SIGMA FACTOR HI_1459-RELATED"/>
    <property type="match status" value="1"/>
</dbReference>
<feature type="compositionally biased region" description="Basic and acidic residues" evidence="6">
    <location>
        <begin position="92"/>
        <end position="112"/>
    </location>
</feature>
<dbReference type="SUPFAM" id="SSF88659">
    <property type="entry name" value="Sigma3 and sigma4 domains of RNA polymerase sigma factors"/>
    <property type="match status" value="1"/>
</dbReference>
<gene>
    <name evidence="9" type="ordered locus">SRU_1707</name>
</gene>
<dbReference type="GO" id="GO:0006352">
    <property type="term" value="P:DNA-templated transcription initiation"/>
    <property type="evidence" value="ECO:0007669"/>
    <property type="project" value="InterPro"/>
</dbReference>
<sequence>MVRSIQGSIAMNTFPAFERQVSAHEDQVYRFARSMLNDDATAQDVTQEVLVTLWEHQDELDEEGVIAWLMRVTRNACIDRLRARQRRRKTVRHDPDGVDRAPSPDRTPDRHAEAADLHDHVLDALDRVDDPYRRVVALRELQGLKYKEIAEALDMPLNTVKVYLHRGHKKLRAELDRALDPVPA</sequence>
<comment type="similarity">
    <text evidence="1">Belongs to the sigma-70 factor family. ECF subfamily.</text>
</comment>
<dbReference type="Pfam" id="PF08281">
    <property type="entry name" value="Sigma70_r4_2"/>
    <property type="match status" value="1"/>
</dbReference>
<dbReference type="Gene3D" id="1.10.1740.10">
    <property type="match status" value="1"/>
</dbReference>
<dbReference type="PANTHER" id="PTHR43133">
    <property type="entry name" value="RNA POLYMERASE ECF-TYPE SIGMA FACTO"/>
    <property type="match status" value="1"/>
</dbReference>
<dbReference type="STRING" id="309807.SRU_1707"/>
<feature type="domain" description="RNA polymerase sigma-70 region 2" evidence="7">
    <location>
        <begin position="21"/>
        <end position="87"/>
    </location>
</feature>
<evidence type="ECO:0000256" key="6">
    <source>
        <dbReference type="SAM" id="MobiDB-lite"/>
    </source>
</evidence>
<keyword evidence="4" id="KW-0238">DNA-binding</keyword>
<name>Q2S1V5_SALRD</name>
<proteinExistence type="inferred from homology"/>
<evidence type="ECO:0000313" key="9">
    <source>
        <dbReference type="EMBL" id="ABC45414.1"/>
    </source>
</evidence>